<dbReference type="SUPFAM" id="SSF55961">
    <property type="entry name" value="Bet v1-like"/>
    <property type="match status" value="1"/>
</dbReference>
<proteinExistence type="predicted"/>
<evidence type="ECO:0008006" key="2">
    <source>
        <dbReference type="Google" id="ProtNLM"/>
    </source>
</evidence>
<dbReference type="PANTHER" id="PTHR39332:SF7">
    <property type="entry name" value="SRPBCC FAMILY PROTEIN"/>
    <property type="match status" value="1"/>
</dbReference>
<protein>
    <recommendedName>
        <fullName evidence="2">Polyketide cyclase/dehydrase</fullName>
    </recommendedName>
</protein>
<name>A0A381R8X6_9ZZZZ</name>
<reference evidence="1" key="1">
    <citation type="submission" date="2018-05" db="EMBL/GenBank/DDBJ databases">
        <authorList>
            <person name="Lanie J.A."/>
            <person name="Ng W.-L."/>
            <person name="Kazmierczak K.M."/>
            <person name="Andrzejewski T.M."/>
            <person name="Davidsen T.M."/>
            <person name="Wayne K.J."/>
            <person name="Tettelin H."/>
            <person name="Glass J.I."/>
            <person name="Rusch D."/>
            <person name="Podicherti R."/>
            <person name="Tsui H.-C.T."/>
            <person name="Winkler M.E."/>
        </authorList>
    </citation>
    <scope>NUCLEOTIDE SEQUENCE</scope>
</reference>
<dbReference type="Gene3D" id="3.30.530.20">
    <property type="match status" value="1"/>
</dbReference>
<gene>
    <name evidence="1" type="ORF">METZ01_LOCUS41039</name>
</gene>
<dbReference type="AlphaFoldDB" id="A0A381R8X6"/>
<sequence length="145" mass="15910">MAKVYASVVIDAPASAVWSKVRNFDNVASWHPSIRSCEIDDGRSGDSVGSVRSIVLAKDGSSMREQLLCLSDFDYTCMYCVLETSLPVDNCVATLHLTPITDGDRTFAEWSADFDSNQEKEVSEILSQDFLQSGLDSLRAGFLNT</sequence>
<dbReference type="PANTHER" id="PTHR39332">
    <property type="entry name" value="BLL4707 PROTEIN"/>
    <property type="match status" value="1"/>
</dbReference>
<accession>A0A381R8X6</accession>
<dbReference type="InterPro" id="IPR019587">
    <property type="entry name" value="Polyketide_cyclase/dehydratase"/>
</dbReference>
<dbReference type="InterPro" id="IPR023393">
    <property type="entry name" value="START-like_dom_sf"/>
</dbReference>
<organism evidence="1">
    <name type="scientific">marine metagenome</name>
    <dbReference type="NCBI Taxonomy" id="408172"/>
    <lineage>
        <taxon>unclassified sequences</taxon>
        <taxon>metagenomes</taxon>
        <taxon>ecological metagenomes</taxon>
    </lineage>
</organism>
<evidence type="ECO:0000313" key="1">
    <source>
        <dbReference type="EMBL" id="SUZ88185.1"/>
    </source>
</evidence>
<dbReference type="EMBL" id="UINC01001759">
    <property type="protein sequence ID" value="SUZ88185.1"/>
    <property type="molecule type" value="Genomic_DNA"/>
</dbReference>
<dbReference type="Pfam" id="PF10604">
    <property type="entry name" value="Polyketide_cyc2"/>
    <property type="match status" value="1"/>
</dbReference>
<dbReference type="CDD" id="cd07821">
    <property type="entry name" value="PYR_PYL_RCAR_like"/>
    <property type="match status" value="1"/>
</dbReference>